<keyword evidence="5" id="KW-0521">NADP</keyword>
<dbReference type="InterPro" id="IPR024072">
    <property type="entry name" value="DHFR-like_dom_sf"/>
</dbReference>
<dbReference type="InterPro" id="IPR001796">
    <property type="entry name" value="DHFR_dom"/>
</dbReference>
<dbReference type="PROSITE" id="PS00075">
    <property type="entry name" value="DHFR_1"/>
    <property type="match status" value="1"/>
</dbReference>
<evidence type="ECO:0000256" key="7">
    <source>
        <dbReference type="RuleBase" id="RU004474"/>
    </source>
</evidence>
<dbReference type="Gene3D" id="3.40.430.10">
    <property type="entry name" value="Dihydrofolate Reductase, subunit A"/>
    <property type="match status" value="1"/>
</dbReference>
<evidence type="ECO:0000256" key="4">
    <source>
        <dbReference type="ARBA" id="ARBA00022563"/>
    </source>
</evidence>
<reference evidence="9" key="1">
    <citation type="submission" date="2022-07" db="EMBL/GenBank/DDBJ databases">
        <title>Phylogenomic reconstructions and comparative analyses of Kickxellomycotina fungi.</title>
        <authorList>
            <person name="Reynolds N.K."/>
            <person name="Stajich J.E."/>
            <person name="Barry K."/>
            <person name="Grigoriev I.V."/>
            <person name="Crous P."/>
            <person name="Smith M.E."/>
        </authorList>
    </citation>
    <scope>NUCLEOTIDE SEQUENCE</scope>
    <source>
        <strain evidence="9">BCRC 34381</strain>
    </source>
</reference>
<evidence type="ECO:0000256" key="6">
    <source>
        <dbReference type="ARBA" id="ARBA00023002"/>
    </source>
</evidence>
<sequence>MPAVAAKNNGIGVGGSLPWRLPKEMAYFSRVTTTVADDEKIPHDDGRPTVNACIMGRRTWEELPPRFRPLAGRYNIVITRNRDLLDGAPAPLTTTQPSVADALAHIDEVSRTGDVRIARVFIVGGTRVYDEALHMSAHHVQVLMTRVEFADADKCDTFFPVLDASEYILQPHSRLEEVVGFEAPRGMQTEAGTGYQFLLYERRSNAADGTAAS</sequence>
<dbReference type="PRINTS" id="PR00070">
    <property type="entry name" value="DHFR"/>
</dbReference>
<evidence type="ECO:0000259" key="8">
    <source>
        <dbReference type="PROSITE" id="PS51330"/>
    </source>
</evidence>
<dbReference type="GO" id="GO:0006730">
    <property type="term" value="P:one-carbon metabolic process"/>
    <property type="evidence" value="ECO:0007669"/>
    <property type="project" value="UniProtKB-KW"/>
</dbReference>
<evidence type="ECO:0000256" key="1">
    <source>
        <dbReference type="ARBA" id="ARBA00004903"/>
    </source>
</evidence>
<dbReference type="InterPro" id="IPR012259">
    <property type="entry name" value="DHFR"/>
</dbReference>
<comment type="similarity">
    <text evidence="7">Belongs to the dihydrofolate reductase family.</text>
</comment>
<dbReference type="PANTHER" id="PTHR48069">
    <property type="entry name" value="DIHYDROFOLATE REDUCTASE"/>
    <property type="match status" value="1"/>
</dbReference>
<organism evidence="9 10">
    <name type="scientific">Coemansia biformis</name>
    <dbReference type="NCBI Taxonomy" id="1286918"/>
    <lineage>
        <taxon>Eukaryota</taxon>
        <taxon>Fungi</taxon>
        <taxon>Fungi incertae sedis</taxon>
        <taxon>Zoopagomycota</taxon>
        <taxon>Kickxellomycotina</taxon>
        <taxon>Kickxellomycetes</taxon>
        <taxon>Kickxellales</taxon>
        <taxon>Kickxellaceae</taxon>
        <taxon>Coemansia</taxon>
    </lineage>
</organism>
<proteinExistence type="inferred from homology"/>
<dbReference type="PROSITE" id="PS51330">
    <property type="entry name" value="DHFR_2"/>
    <property type="match status" value="1"/>
</dbReference>
<dbReference type="Pfam" id="PF00186">
    <property type="entry name" value="DHFR_1"/>
    <property type="match status" value="1"/>
</dbReference>
<dbReference type="CDD" id="cd00209">
    <property type="entry name" value="DHFR"/>
    <property type="match status" value="1"/>
</dbReference>
<evidence type="ECO:0000256" key="3">
    <source>
        <dbReference type="ARBA" id="ARBA00018886"/>
    </source>
</evidence>
<dbReference type="EMBL" id="JANBOI010000756">
    <property type="protein sequence ID" value="KAJ1728709.1"/>
    <property type="molecule type" value="Genomic_DNA"/>
</dbReference>
<dbReference type="EC" id="1.5.1.3" evidence="2"/>
<dbReference type="AlphaFoldDB" id="A0A9W7YC55"/>
<comment type="pathway">
    <text evidence="1">Cofactor biosynthesis; tetrahydrofolate biosynthesis; 5,6,7,8-tetrahydrofolate from 7,8-dihydrofolate: step 1/1.</text>
</comment>
<evidence type="ECO:0000256" key="5">
    <source>
        <dbReference type="ARBA" id="ARBA00022857"/>
    </source>
</evidence>
<dbReference type="OrthoDB" id="414698at2759"/>
<evidence type="ECO:0000256" key="2">
    <source>
        <dbReference type="ARBA" id="ARBA00012856"/>
    </source>
</evidence>
<name>A0A9W7YC55_9FUNG</name>
<dbReference type="InterPro" id="IPR017925">
    <property type="entry name" value="DHFR_CS"/>
</dbReference>
<dbReference type="Proteomes" id="UP001143981">
    <property type="component" value="Unassembled WGS sequence"/>
</dbReference>
<gene>
    <name evidence="9" type="primary">DFR1</name>
    <name evidence="9" type="ORF">LPJ61_003890</name>
</gene>
<dbReference type="GO" id="GO:0046654">
    <property type="term" value="P:tetrahydrofolate biosynthetic process"/>
    <property type="evidence" value="ECO:0007669"/>
    <property type="project" value="InterPro"/>
</dbReference>
<protein>
    <recommendedName>
        <fullName evidence="3">Dihydrofolate reductase</fullName>
        <ecNumber evidence="2">1.5.1.3</ecNumber>
    </recommendedName>
</protein>
<dbReference type="GO" id="GO:0046655">
    <property type="term" value="P:folic acid metabolic process"/>
    <property type="evidence" value="ECO:0007669"/>
    <property type="project" value="TreeGrafter"/>
</dbReference>
<accession>A0A9W7YC55</accession>
<keyword evidence="6 9" id="KW-0560">Oxidoreductase</keyword>
<dbReference type="PANTHER" id="PTHR48069:SF3">
    <property type="entry name" value="DIHYDROFOLATE REDUCTASE"/>
    <property type="match status" value="1"/>
</dbReference>
<comment type="caution">
    <text evidence="9">The sequence shown here is derived from an EMBL/GenBank/DDBJ whole genome shotgun (WGS) entry which is preliminary data.</text>
</comment>
<dbReference type="GO" id="GO:0046452">
    <property type="term" value="P:dihydrofolate metabolic process"/>
    <property type="evidence" value="ECO:0007669"/>
    <property type="project" value="TreeGrafter"/>
</dbReference>
<keyword evidence="4" id="KW-0554">One-carbon metabolism</keyword>
<dbReference type="GO" id="GO:0005739">
    <property type="term" value="C:mitochondrion"/>
    <property type="evidence" value="ECO:0007669"/>
    <property type="project" value="TreeGrafter"/>
</dbReference>
<dbReference type="GO" id="GO:0004146">
    <property type="term" value="F:dihydrofolate reductase activity"/>
    <property type="evidence" value="ECO:0007669"/>
    <property type="project" value="UniProtKB-EC"/>
</dbReference>
<dbReference type="SUPFAM" id="SSF53597">
    <property type="entry name" value="Dihydrofolate reductase-like"/>
    <property type="match status" value="1"/>
</dbReference>
<dbReference type="GO" id="GO:0050661">
    <property type="term" value="F:NADP binding"/>
    <property type="evidence" value="ECO:0007669"/>
    <property type="project" value="InterPro"/>
</dbReference>
<feature type="domain" description="DHFR" evidence="8">
    <location>
        <begin position="1"/>
        <end position="202"/>
    </location>
</feature>
<evidence type="ECO:0000313" key="9">
    <source>
        <dbReference type="EMBL" id="KAJ1728709.1"/>
    </source>
</evidence>
<evidence type="ECO:0000313" key="10">
    <source>
        <dbReference type="Proteomes" id="UP001143981"/>
    </source>
</evidence>
<keyword evidence="10" id="KW-1185">Reference proteome</keyword>